<sequence length="44" mass="5016">MRRPPGQPGVLEHFEASLEKIQPGGDRRQGRAGYRLQQLSRTLK</sequence>
<name>T0KB05_COLGC</name>
<comment type="caution">
    <text evidence="2">The sequence shown here is derived from an EMBL/GenBank/DDBJ whole genome shotgun (WGS) entry which is preliminary data.</text>
</comment>
<feature type="region of interest" description="Disordered" evidence="1">
    <location>
        <begin position="20"/>
        <end position="44"/>
    </location>
</feature>
<organism evidence="2 3">
    <name type="scientific">Colletotrichum gloeosporioides (strain Cg-14)</name>
    <name type="common">Anthracnose fungus</name>
    <name type="synonym">Glomerella cingulata</name>
    <dbReference type="NCBI Taxonomy" id="1237896"/>
    <lineage>
        <taxon>Eukaryota</taxon>
        <taxon>Fungi</taxon>
        <taxon>Dikarya</taxon>
        <taxon>Ascomycota</taxon>
        <taxon>Pezizomycotina</taxon>
        <taxon>Sordariomycetes</taxon>
        <taxon>Hypocreomycetidae</taxon>
        <taxon>Glomerellales</taxon>
        <taxon>Glomerellaceae</taxon>
        <taxon>Colletotrichum</taxon>
        <taxon>Colletotrichum gloeosporioides species complex</taxon>
    </lineage>
</organism>
<reference evidence="3" key="1">
    <citation type="journal article" date="2013" name="Mol. Plant Microbe Interact.">
        <title>Global aspects of pacC regulation of pathogenicity genes in Colletotrichum gloeosporioides as revealed by transcriptome analysis.</title>
        <authorList>
            <person name="Alkan N."/>
            <person name="Meng X."/>
            <person name="Friedlander G."/>
            <person name="Reuveni E."/>
            <person name="Sukno S."/>
            <person name="Sherman A."/>
            <person name="Thon M."/>
            <person name="Fluhr R."/>
            <person name="Prusky D."/>
        </authorList>
    </citation>
    <scope>NUCLEOTIDE SEQUENCE [LARGE SCALE GENOMIC DNA]</scope>
    <source>
        <strain evidence="3">Cg-14</strain>
    </source>
</reference>
<protein>
    <submittedName>
        <fullName evidence="2">Uncharacterized protein</fullName>
    </submittedName>
</protein>
<evidence type="ECO:0000256" key="1">
    <source>
        <dbReference type="SAM" id="MobiDB-lite"/>
    </source>
</evidence>
<proteinExistence type="predicted"/>
<dbReference type="EMBL" id="AMYD01002378">
    <property type="protein sequence ID" value="EQB49234.1"/>
    <property type="molecule type" value="Genomic_DNA"/>
</dbReference>
<evidence type="ECO:0000313" key="2">
    <source>
        <dbReference type="EMBL" id="EQB49234.1"/>
    </source>
</evidence>
<accession>T0KB05</accession>
<gene>
    <name evidence="2" type="ORF">CGLO_11449</name>
</gene>
<evidence type="ECO:0000313" key="3">
    <source>
        <dbReference type="Proteomes" id="UP000015530"/>
    </source>
</evidence>
<dbReference type="HOGENOM" id="CLU_3224509_0_0_1"/>
<dbReference type="AlphaFoldDB" id="T0KB05"/>
<dbReference type="Proteomes" id="UP000015530">
    <property type="component" value="Unassembled WGS sequence"/>
</dbReference>